<evidence type="ECO:0000256" key="2">
    <source>
        <dbReference type="ARBA" id="ARBA00022679"/>
    </source>
</evidence>
<evidence type="ECO:0000313" key="3">
    <source>
        <dbReference type="EMBL" id="MBA5629022.1"/>
    </source>
</evidence>
<dbReference type="GO" id="GO:0008713">
    <property type="term" value="F:ADP-heptose-lipopolysaccharide heptosyltransferase activity"/>
    <property type="evidence" value="ECO:0007669"/>
    <property type="project" value="TreeGrafter"/>
</dbReference>
<sequence length="330" mass="37601">MTTIKNSSKTLLVMRFSALGDVAMTVPVIQAFLNQNPEVKILYVSREKFKPLFSQIPNLTFYTADLDGQHKGILGLYQLAKELNQFNISSVADLHNVLRTKIIRAFLRTNEVSVLDKGRKERKSLLEKNKVLKPIKTMPERYADVFRKLGFELKLSHQLPENKVEKENAIGIAPYAMYEGKMYPLDKMHEVVEKLAETGLKVYLFGGKNEAEELKTWEKSNPNIQSIAGTLNFEEELELIKKLKLMVSMDSANMHLASLVGTRVISIWGNTHPFMGFLGYGQSMDDVIQDQTMKQRPTSVFGKESKKAEKIDFFQHISPELVIEKIENSI</sequence>
<dbReference type="Gene3D" id="3.40.50.2000">
    <property type="entry name" value="Glycogen Phosphorylase B"/>
    <property type="match status" value="2"/>
</dbReference>
<evidence type="ECO:0000313" key="4">
    <source>
        <dbReference type="Proteomes" id="UP000552241"/>
    </source>
</evidence>
<reference evidence="3 4" key="1">
    <citation type="submission" date="2020-07" db="EMBL/GenBank/DDBJ databases">
        <title>Moheibacter lacus sp. nov., a member of the family Flavobacteriaceae isolated from freshwater lake sediment.</title>
        <authorList>
            <person name="Liu Y."/>
        </authorList>
    </citation>
    <scope>NUCLEOTIDE SEQUENCE [LARGE SCALE GENOMIC DNA]</scope>
    <source>
        <strain evidence="3 4">BDHS18</strain>
    </source>
</reference>
<name>A0A838ZRD2_9FLAO</name>
<dbReference type="GO" id="GO:0009244">
    <property type="term" value="P:lipopolysaccharide core region biosynthetic process"/>
    <property type="evidence" value="ECO:0007669"/>
    <property type="project" value="TreeGrafter"/>
</dbReference>
<dbReference type="RefSeq" id="WP_182042591.1">
    <property type="nucleotide sequence ID" value="NZ_JACDZE010000001.1"/>
</dbReference>
<dbReference type="CDD" id="cd03789">
    <property type="entry name" value="GT9_LPS_heptosyltransferase"/>
    <property type="match status" value="1"/>
</dbReference>
<keyword evidence="4" id="KW-1185">Reference proteome</keyword>
<dbReference type="Proteomes" id="UP000552241">
    <property type="component" value="Unassembled WGS sequence"/>
</dbReference>
<accession>A0A838ZRD2</accession>
<keyword evidence="2 3" id="KW-0808">Transferase</keyword>
<organism evidence="3 4">
    <name type="scientific">Moheibacter lacus</name>
    <dbReference type="NCBI Taxonomy" id="2745851"/>
    <lineage>
        <taxon>Bacteria</taxon>
        <taxon>Pseudomonadati</taxon>
        <taxon>Bacteroidota</taxon>
        <taxon>Flavobacteriia</taxon>
        <taxon>Flavobacteriales</taxon>
        <taxon>Weeksellaceae</taxon>
        <taxon>Moheibacter</taxon>
    </lineage>
</organism>
<dbReference type="SUPFAM" id="SSF53756">
    <property type="entry name" value="UDP-Glycosyltransferase/glycogen phosphorylase"/>
    <property type="match status" value="1"/>
</dbReference>
<comment type="caution">
    <text evidence="3">The sequence shown here is derived from an EMBL/GenBank/DDBJ whole genome shotgun (WGS) entry which is preliminary data.</text>
</comment>
<dbReference type="AlphaFoldDB" id="A0A838ZRD2"/>
<evidence type="ECO:0000256" key="1">
    <source>
        <dbReference type="ARBA" id="ARBA00022676"/>
    </source>
</evidence>
<dbReference type="PANTHER" id="PTHR30160">
    <property type="entry name" value="TETRAACYLDISACCHARIDE 4'-KINASE-RELATED"/>
    <property type="match status" value="1"/>
</dbReference>
<dbReference type="InterPro" id="IPR002201">
    <property type="entry name" value="Glyco_trans_9"/>
</dbReference>
<keyword evidence="1" id="KW-0328">Glycosyltransferase</keyword>
<dbReference type="EMBL" id="JACDZE010000001">
    <property type="protein sequence ID" value="MBA5629022.1"/>
    <property type="molecule type" value="Genomic_DNA"/>
</dbReference>
<gene>
    <name evidence="3" type="ORF">HU137_04470</name>
</gene>
<dbReference type="Pfam" id="PF01075">
    <property type="entry name" value="Glyco_transf_9"/>
    <property type="match status" value="1"/>
</dbReference>
<dbReference type="GO" id="GO:0005829">
    <property type="term" value="C:cytosol"/>
    <property type="evidence" value="ECO:0007669"/>
    <property type="project" value="TreeGrafter"/>
</dbReference>
<proteinExistence type="predicted"/>
<dbReference type="PANTHER" id="PTHR30160:SF22">
    <property type="entry name" value="LIPOPOLYSACCHARIDE CORE BIOSYNTHESIS PROTEIN"/>
    <property type="match status" value="1"/>
</dbReference>
<protein>
    <submittedName>
        <fullName evidence="3">Glycosyltransferase family 9 protein</fullName>
    </submittedName>
</protein>
<dbReference type="InterPro" id="IPR051199">
    <property type="entry name" value="LPS_LOS_Heptosyltrfase"/>
</dbReference>